<accession>A0ABT9AC70</accession>
<dbReference type="EMBL" id="JAUQSX010000005">
    <property type="protein sequence ID" value="MDO7846949.1"/>
    <property type="molecule type" value="Genomic_DNA"/>
</dbReference>
<feature type="signal peptide" evidence="1">
    <location>
        <begin position="1"/>
        <end position="23"/>
    </location>
</feature>
<dbReference type="RefSeq" id="WP_305011632.1">
    <property type="nucleotide sequence ID" value="NZ_JAUQSX010000005.1"/>
</dbReference>
<dbReference type="Gene3D" id="2.40.160.60">
    <property type="entry name" value="Outer membrane protein transport protein (OMPP1/FadL/TodX)"/>
    <property type="match status" value="1"/>
</dbReference>
<dbReference type="Pfam" id="PF10677">
    <property type="entry name" value="DUF2490"/>
    <property type="match status" value="1"/>
</dbReference>
<evidence type="ECO:0000313" key="3">
    <source>
        <dbReference type="Proteomes" id="UP001167796"/>
    </source>
</evidence>
<keyword evidence="1" id="KW-0732">Signal</keyword>
<dbReference type="Proteomes" id="UP001167796">
    <property type="component" value="Unassembled WGS sequence"/>
</dbReference>
<protein>
    <submittedName>
        <fullName evidence="2">DUF2490 domain-containing protein</fullName>
    </submittedName>
</protein>
<keyword evidence="3" id="KW-1185">Reference proteome</keyword>
<dbReference type="InterPro" id="IPR019619">
    <property type="entry name" value="DUF2490"/>
</dbReference>
<organism evidence="2 3">
    <name type="scientific">Hymenobacter mellowenesis</name>
    <dbReference type="NCBI Taxonomy" id="3063995"/>
    <lineage>
        <taxon>Bacteria</taxon>
        <taxon>Pseudomonadati</taxon>
        <taxon>Bacteroidota</taxon>
        <taxon>Cytophagia</taxon>
        <taxon>Cytophagales</taxon>
        <taxon>Hymenobacteraceae</taxon>
        <taxon>Hymenobacter</taxon>
    </lineage>
</organism>
<comment type="caution">
    <text evidence="2">The sequence shown here is derived from an EMBL/GenBank/DDBJ whole genome shotgun (WGS) entry which is preliminary data.</text>
</comment>
<evidence type="ECO:0000256" key="1">
    <source>
        <dbReference type="SAM" id="SignalP"/>
    </source>
</evidence>
<proteinExistence type="predicted"/>
<feature type="chain" id="PRO_5046470332" evidence="1">
    <location>
        <begin position="24"/>
        <end position="263"/>
    </location>
</feature>
<evidence type="ECO:0000313" key="2">
    <source>
        <dbReference type="EMBL" id="MDO7846949.1"/>
    </source>
</evidence>
<gene>
    <name evidence="2" type="ORF">Q5H92_11315</name>
</gene>
<reference evidence="2" key="1">
    <citation type="submission" date="2023-07" db="EMBL/GenBank/DDBJ databases">
        <authorList>
            <person name="Kim M.K."/>
        </authorList>
    </citation>
    <scope>NUCLEOTIDE SEQUENCE</scope>
    <source>
        <strain evidence="2">M29</strain>
    </source>
</reference>
<sequence>MNKTATGALLLAFSAAASFRAHAQTPLNPVQPWGSWVILTAQLPGSAEHRWGGYVELQGRSNALARQFFYYEIKGGASFDIDPNFTVLVGGGRYSTSDYRALEDGPLNTEKRLWEQLVLTQYSKRLKLEHRYRIEQRWFNFRDDSSAFRQRIRYRLNGFFPLNKKTITTGTLFLSAYDEIFLNPRGPVFERNRVYGGVGYQFTKHLIVQLGYVNQANYNYAIRQDQFVLQNTAAKNNIVLALTYKFSHRAVPPGQERLPSQQD</sequence>
<name>A0ABT9AC70_9BACT</name>